<feature type="transmembrane region" description="Helical" evidence="2">
    <location>
        <begin position="255"/>
        <end position="277"/>
    </location>
</feature>
<gene>
    <name evidence="4" type="ORF">GIB67_030009</name>
</gene>
<comment type="caution">
    <text evidence="4">The sequence shown here is derived from an EMBL/GenBank/DDBJ whole genome shotgun (WGS) entry which is preliminary data.</text>
</comment>
<dbReference type="GO" id="GO:0015079">
    <property type="term" value="F:potassium ion transmembrane transporter activity"/>
    <property type="evidence" value="ECO:0007669"/>
    <property type="project" value="InterPro"/>
</dbReference>
<keyword evidence="2" id="KW-0812">Transmembrane</keyword>
<evidence type="ECO:0000313" key="5">
    <source>
        <dbReference type="Proteomes" id="UP000541444"/>
    </source>
</evidence>
<feature type="transmembrane region" description="Helical" evidence="2">
    <location>
        <begin position="23"/>
        <end position="45"/>
    </location>
</feature>
<comment type="similarity">
    <text evidence="1">Belongs to the HAK/KUP transporter (TC 2.A.72.3) family.</text>
</comment>
<feature type="transmembrane region" description="Helical" evidence="2">
    <location>
        <begin position="284"/>
        <end position="305"/>
    </location>
</feature>
<accession>A0A7J7MXT4</accession>
<keyword evidence="2" id="KW-1133">Transmembrane helix</keyword>
<dbReference type="EMBL" id="JACGCM010001188">
    <property type="protein sequence ID" value="KAF6159751.1"/>
    <property type="molecule type" value="Genomic_DNA"/>
</dbReference>
<dbReference type="GO" id="GO:0016020">
    <property type="term" value="C:membrane"/>
    <property type="evidence" value="ECO:0007669"/>
    <property type="project" value="InterPro"/>
</dbReference>
<feature type="domain" description="K+ potassium transporter integral membrane" evidence="3">
    <location>
        <begin position="14"/>
        <end position="86"/>
    </location>
</feature>
<keyword evidence="5" id="KW-1185">Reference proteome</keyword>
<dbReference type="PANTHER" id="PTHR30540">
    <property type="entry name" value="OSMOTIC STRESS POTASSIUM TRANSPORTER"/>
    <property type="match status" value="1"/>
</dbReference>
<evidence type="ECO:0000256" key="2">
    <source>
        <dbReference type="SAM" id="Phobius"/>
    </source>
</evidence>
<organism evidence="4 5">
    <name type="scientific">Kingdonia uniflora</name>
    <dbReference type="NCBI Taxonomy" id="39325"/>
    <lineage>
        <taxon>Eukaryota</taxon>
        <taxon>Viridiplantae</taxon>
        <taxon>Streptophyta</taxon>
        <taxon>Embryophyta</taxon>
        <taxon>Tracheophyta</taxon>
        <taxon>Spermatophyta</taxon>
        <taxon>Magnoliopsida</taxon>
        <taxon>Ranunculales</taxon>
        <taxon>Circaeasteraceae</taxon>
        <taxon>Kingdonia</taxon>
    </lineage>
</organism>
<feature type="transmembrane region" description="Helical" evidence="2">
    <location>
        <begin position="231"/>
        <end position="249"/>
    </location>
</feature>
<keyword evidence="2" id="KW-0472">Membrane</keyword>
<evidence type="ECO:0000256" key="1">
    <source>
        <dbReference type="ARBA" id="ARBA00008440"/>
    </source>
</evidence>
<dbReference type="InterPro" id="IPR003855">
    <property type="entry name" value="K+_transporter"/>
</dbReference>
<proteinExistence type="inferred from homology"/>
<feature type="transmembrane region" description="Helical" evidence="2">
    <location>
        <begin position="134"/>
        <end position="154"/>
    </location>
</feature>
<feature type="domain" description="K+ potassium transporter integral membrane" evidence="3">
    <location>
        <begin position="88"/>
        <end position="311"/>
    </location>
</feature>
<protein>
    <recommendedName>
        <fullName evidence="3">K+ potassium transporter integral membrane domain-containing protein</fullName>
    </recommendedName>
</protein>
<dbReference type="Proteomes" id="UP000541444">
    <property type="component" value="Unassembled WGS sequence"/>
</dbReference>
<evidence type="ECO:0000313" key="4">
    <source>
        <dbReference type="EMBL" id="KAF6159751.1"/>
    </source>
</evidence>
<dbReference type="Pfam" id="PF02705">
    <property type="entry name" value="K_trans"/>
    <property type="match status" value="2"/>
</dbReference>
<feature type="transmembrane region" description="Helical" evidence="2">
    <location>
        <begin position="104"/>
        <end position="122"/>
    </location>
</feature>
<dbReference type="AlphaFoldDB" id="A0A7J7MXT4"/>
<sequence length="395" mass="43743">MSCFTIQSKAKVFLENSSRAQSILTFVVLLGTCMVIGDGALTPAISVLSAVQRIQSRSAKIEQSHVVMISCAILLVLFLFQRFGTGASPHYMYLFFKRNGTKGWELLGAVTLCITGAEAMFADLGHFNKGSIQMAFSFLVYPALIVTYAGQGAYLIKNPENISTAFYSSVPGPVFWPVFIVATLAAIVASQALISASFSIIRQSMALGCFPRVNMIHTSNKHEGQVYSPEMNYFLMVACLIIMIGFQGGEEIGNAYGFAVIWVMIITTCLMTVVMLVIWNTKLILILAFFLFFFFFVGLYMIALINKVPKGPKEVYRCLIQYGYKDAPNMEGAEFVASVVEKLKEEIEDIDEMAMLESTASKGAVYVLGRTILKSSEKNEWVAHCVINYSYIFLQ</sequence>
<dbReference type="PANTHER" id="PTHR30540:SF106">
    <property type="entry name" value="POTASSIUM TRANSPORTER 26"/>
    <property type="match status" value="1"/>
</dbReference>
<dbReference type="OrthoDB" id="504708at2759"/>
<evidence type="ECO:0000259" key="3">
    <source>
        <dbReference type="Pfam" id="PF02705"/>
    </source>
</evidence>
<dbReference type="InterPro" id="IPR053951">
    <property type="entry name" value="K_trans_N"/>
</dbReference>
<name>A0A7J7MXT4_9MAGN</name>
<reference evidence="4 5" key="1">
    <citation type="journal article" date="2020" name="IScience">
        <title>Genome Sequencing of the Endangered Kingdonia uniflora (Circaeasteraceae, Ranunculales) Reveals Potential Mechanisms of Evolutionary Specialization.</title>
        <authorList>
            <person name="Sun Y."/>
            <person name="Deng T."/>
            <person name="Zhang A."/>
            <person name="Moore M.J."/>
            <person name="Landis J.B."/>
            <person name="Lin N."/>
            <person name="Zhang H."/>
            <person name="Zhang X."/>
            <person name="Huang J."/>
            <person name="Zhang X."/>
            <person name="Sun H."/>
            <person name="Wang H."/>
        </authorList>
    </citation>
    <scope>NUCLEOTIDE SEQUENCE [LARGE SCALE GENOMIC DNA]</scope>
    <source>
        <strain evidence="4">TB1705</strain>
        <tissue evidence="4">Leaf</tissue>
    </source>
</reference>
<feature type="transmembrane region" description="Helical" evidence="2">
    <location>
        <begin position="66"/>
        <end position="84"/>
    </location>
</feature>
<feature type="transmembrane region" description="Helical" evidence="2">
    <location>
        <begin position="174"/>
        <end position="194"/>
    </location>
</feature>